<dbReference type="InterPro" id="IPR027417">
    <property type="entry name" value="P-loop_NTPase"/>
</dbReference>
<dbReference type="InterPro" id="IPR031327">
    <property type="entry name" value="MCM"/>
</dbReference>
<dbReference type="PROSITE" id="PS50051">
    <property type="entry name" value="MCM_2"/>
    <property type="match status" value="1"/>
</dbReference>
<keyword evidence="2" id="KW-0547">Nucleotide-binding</keyword>
<protein>
    <recommendedName>
        <fullName evidence="1">DNA helicase</fullName>
        <ecNumber evidence="1">3.6.4.12</ecNumber>
    </recommendedName>
</protein>
<dbReference type="STRING" id="36166.T1GKN0"/>
<evidence type="ECO:0000313" key="5">
    <source>
        <dbReference type="EnsemblMetazoa" id="MESCA004057-PA"/>
    </source>
</evidence>
<dbReference type="Gene3D" id="3.40.50.300">
    <property type="entry name" value="P-loop containing nucleotide triphosphate hydrolases"/>
    <property type="match status" value="1"/>
</dbReference>
<dbReference type="GO" id="GO:0005524">
    <property type="term" value="F:ATP binding"/>
    <property type="evidence" value="ECO:0007669"/>
    <property type="project" value="UniProtKB-KW"/>
</dbReference>
<dbReference type="EMBL" id="CAQQ02054917">
    <property type="status" value="NOT_ANNOTATED_CDS"/>
    <property type="molecule type" value="Genomic_DNA"/>
</dbReference>
<dbReference type="InterPro" id="IPR018525">
    <property type="entry name" value="MCM_CS"/>
</dbReference>
<organism evidence="5 6">
    <name type="scientific">Megaselia scalaris</name>
    <name type="common">Humpbacked fly</name>
    <name type="synonym">Phora scalaris</name>
    <dbReference type="NCBI Taxonomy" id="36166"/>
    <lineage>
        <taxon>Eukaryota</taxon>
        <taxon>Metazoa</taxon>
        <taxon>Ecdysozoa</taxon>
        <taxon>Arthropoda</taxon>
        <taxon>Hexapoda</taxon>
        <taxon>Insecta</taxon>
        <taxon>Pterygota</taxon>
        <taxon>Neoptera</taxon>
        <taxon>Endopterygota</taxon>
        <taxon>Diptera</taxon>
        <taxon>Brachycera</taxon>
        <taxon>Muscomorpha</taxon>
        <taxon>Platypezoidea</taxon>
        <taxon>Phoridae</taxon>
        <taxon>Megaseliini</taxon>
        <taxon>Megaselia</taxon>
    </lineage>
</organism>
<dbReference type="HOGENOM" id="CLU_1715341_0_0_1"/>
<dbReference type="GO" id="GO:0000727">
    <property type="term" value="P:double-strand break repair via break-induced replication"/>
    <property type="evidence" value="ECO:0007669"/>
    <property type="project" value="TreeGrafter"/>
</dbReference>
<sequence>MNFRNIEPMAFPRVSLSSYRHINNCPIGKGSSAAGLTASVIRDPATRNFVMEGGAMVLADGGVVCIDEFDKMREDDLRFLAYDLEVGNVKAQVVLLRIFGNAEYLPFEKTNNCSSAVADVRDGHQAQVRDGSDQFNSWTISFNISLYMTSEIN</sequence>
<dbReference type="EnsemblMetazoa" id="MESCA004057-RA">
    <property type="protein sequence ID" value="MESCA004057-PA"/>
    <property type="gene ID" value="MESCA004057"/>
</dbReference>
<reference evidence="6" key="1">
    <citation type="submission" date="2013-02" db="EMBL/GenBank/DDBJ databases">
        <authorList>
            <person name="Hughes D."/>
        </authorList>
    </citation>
    <scope>NUCLEOTIDE SEQUENCE</scope>
    <source>
        <strain>Durham</strain>
        <strain evidence="6">NC isolate 2 -- Noor lab</strain>
    </source>
</reference>
<dbReference type="PANTHER" id="PTHR11630:SF42">
    <property type="entry name" value="DNA REPLICATION LICENSING FACTOR MCM5"/>
    <property type="match status" value="1"/>
</dbReference>
<name>T1GKN0_MEGSC</name>
<keyword evidence="6" id="KW-1185">Reference proteome</keyword>
<keyword evidence="3" id="KW-0067">ATP-binding</keyword>
<dbReference type="GO" id="GO:0043138">
    <property type="term" value="F:3'-5' DNA helicase activity"/>
    <property type="evidence" value="ECO:0007669"/>
    <property type="project" value="TreeGrafter"/>
</dbReference>
<dbReference type="PROSITE" id="PS00847">
    <property type="entry name" value="MCM_1"/>
    <property type="match status" value="1"/>
</dbReference>
<dbReference type="GO" id="GO:0005634">
    <property type="term" value="C:nucleus"/>
    <property type="evidence" value="ECO:0007669"/>
    <property type="project" value="TreeGrafter"/>
</dbReference>
<dbReference type="AlphaFoldDB" id="T1GKN0"/>
<dbReference type="EC" id="3.6.4.12" evidence="1"/>
<dbReference type="Proteomes" id="UP000015102">
    <property type="component" value="Unassembled WGS sequence"/>
</dbReference>
<reference evidence="5" key="2">
    <citation type="submission" date="2015-06" db="UniProtKB">
        <authorList>
            <consortium name="EnsemblMetazoa"/>
        </authorList>
    </citation>
    <scope>IDENTIFICATION</scope>
</reference>
<accession>T1GKN0</accession>
<dbReference type="PANTHER" id="PTHR11630">
    <property type="entry name" value="DNA REPLICATION LICENSING FACTOR MCM FAMILY MEMBER"/>
    <property type="match status" value="1"/>
</dbReference>
<evidence type="ECO:0000313" key="6">
    <source>
        <dbReference type="Proteomes" id="UP000015102"/>
    </source>
</evidence>
<feature type="domain" description="MCM C-terminal AAA(+) ATPase" evidence="4">
    <location>
        <begin position="28"/>
        <end position="76"/>
    </location>
</feature>
<evidence type="ECO:0000256" key="3">
    <source>
        <dbReference type="ARBA" id="ARBA00022840"/>
    </source>
</evidence>
<dbReference type="GO" id="GO:0003697">
    <property type="term" value="F:single-stranded DNA binding"/>
    <property type="evidence" value="ECO:0007669"/>
    <property type="project" value="TreeGrafter"/>
</dbReference>
<evidence type="ECO:0000259" key="4">
    <source>
        <dbReference type="PROSITE" id="PS50051"/>
    </source>
</evidence>
<dbReference type="GO" id="GO:0017116">
    <property type="term" value="F:single-stranded DNA helicase activity"/>
    <property type="evidence" value="ECO:0007669"/>
    <property type="project" value="TreeGrafter"/>
</dbReference>
<dbReference type="GO" id="GO:0042555">
    <property type="term" value="C:MCM complex"/>
    <property type="evidence" value="ECO:0007669"/>
    <property type="project" value="TreeGrafter"/>
</dbReference>
<dbReference type="GO" id="GO:0006270">
    <property type="term" value="P:DNA replication initiation"/>
    <property type="evidence" value="ECO:0007669"/>
    <property type="project" value="TreeGrafter"/>
</dbReference>
<evidence type="ECO:0000256" key="2">
    <source>
        <dbReference type="ARBA" id="ARBA00022741"/>
    </source>
</evidence>
<dbReference type="Pfam" id="PF00493">
    <property type="entry name" value="MCM"/>
    <property type="match status" value="1"/>
</dbReference>
<dbReference type="EMBL" id="CAQQ02054916">
    <property type="status" value="NOT_ANNOTATED_CDS"/>
    <property type="molecule type" value="Genomic_DNA"/>
</dbReference>
<dbReference type="InterPro" id="IPR001208">
    <property type="entry name" value="MCM_dom"/>
</dbReference>
<evidence type="ECO:0000256" key="1">
    <source>
        <dbReference type="ARBA" id="ARBA00012551"/>
    </source>
</evidence>
<proteinExistence type="predicted"/>
<dbReference type="EMBL" id="CAQQ02054915">
    <property type="status" value="NOT_ANNOTATED_CDS"/>
    <property type="molecule type" value="Genomic_DNA"/>
</dbReference>